<dbReference type="RefSeq" id="WP_019617585.1">
    <property type="nucleotide sequence ID" value="NZ_JBHUNE010000008.1"/>
</dbReference>
<proteinExistence type="predicted"/>
<name>A0ABW5V0K5_9MICO</name>
<keyword evidence="3" id="KW-1185">Reference proteome</keyword>
<dbReference type="EMBL" id="JBHUNE010000008">
    <property type="protein sequence ID" value="MFD2758833.1"/>
    <property type="molecule type" value="Genomic_DNA"/>
</dbReference>
<dbReference type="Gene3D" id="3.40.50.720">
    <property type="entry name" value="NAD(P)-binding Rossmann-like Domain"/>
    <property type="match status" value="1"/>
</dbReference>
<evidence type="ECO:0000313" key="3">
    <source>
        <dbReference type="Proteomes" id="UP001597492"/>
    </source>
</evidence>
<sequence length="239" mass="24438">MTQPNLALAGALPATVAIVGGNGQIARQLATRLVADGVTVRSLIRNADQTPSVSELGAEPVVCDVESATPAEIADAFGGAEAVVFAAGAGTGSGSARKWTVDRDGAVKSADAAILSGAMRFVQISFIGAEAPTASDDEVFAAYWDAKREADEALKRVALDWTIVKPGGLTDDPVTGTGVVSFAPMSRGVKTRRADVAELIRLVLADARTVWKEVAVAEGQAPLDDAITSAFEADASATA</sequence>
<feature type="domain" description="NAD(P)-binding" evidence="1">
    <location>
        <begin position="20"/>
        <end position="206"/>
    </location>
</feature>
<protein>
    <submittedName>
        <fullName evidence="2">NAD(P)H-binding protein</fullName>
    </submittedName>
</protein>
<organism evidence="2 3">
    <name type="scientific">Gulosibacter faecalis</name>
    <dbReference type="NCBI Taxonomy" id="272240"/>
    <lineage>
        <taxon>Bacteria</taxon>
        <taxon>Bacillati</taxon>
        <taxon>Actinomycetota</taxon>
        <taxon>Actinomycetes</taxon>
        <taxon>Micrococcales</taxon>
        <taxon>Microbacteriaceae</taxon>
        <taxon>Gulosibacter</taxon>
    </lineage>
</organism>
<dbReference type="SUPFAM" id="SSF51735">
    <property type="entry name" value="NAD(P)-binding Rossmann-fold domains"/>
    <property type="match status" value="1"/>
</dbReference>
<reference evidence="3" key="1">
    <citation type="journal article" date="2019" name="Int. J. Syst. Evol. Microbiol.">
        <title>The Global Catalogue of Microorganisms (GCM) 10K type strain sequencing project: providing services to taxonomists for standard genome sequencing and annotation.</title>
        <authorList>
            <consortium name="The Broad Institute Genomics Platform"/>
            <consortium name="The Broad Institute Genome Sequencing Center for Infectious Disease"/>
            <person name="Wu L."/>
            <person name="Ma J."/>
        </authorList>
    </citation>
    <scope>NUCLEOTIDE SEQUENCE [LARGE SCALE GENOMIC DNA]</scope>
    <source>
        <strain evidence="3">TISTR 1514</strain>
    </source>
</reference>
<dbReference type="PANTHER" id="PTHR15020">
    <property type="entry name" value="FLAVIN REDUCTASE-RELATED"/>
    <property type="match status" value="1"/>
</dbReference>
<comment type="caution">
    <text evidence="2">The sequence shown here is derived from an EMBL/GenBank/DDBJ whole genome shotgun (WGS) entry which is preliminary data.</text>
</comment>
<gene>
    <name evidence="2" type="ORF">ACFSW7_10640</name>
</gene>
<accession>A0ABW5V0K5</accession>
<dbReference type="InterPro" id="IPR036291">
    <property type="entry name" value="NAD(P)-bd_dom_sf"/>
</dbReference>
<dbReference type="Pfam" id="PF13460">
    <property type="entry name" value="NAD_binding_10"/>
    <property type="match status" value="1"/>
</dbReference>
<evidence type="ECO:0000259" key="1">
    <source>
        <dbReference type="Pfam" id="PF13460"/>
    </source>
</evidence>
<dbReference type="Proteomes" id="UP001597492">
    <property type="component" value="Unassembled WGS sequence"/>
</dbReference>
<dbReference type="PANTHER" id="PTHR15020:SF50">
    <property type="entry name" value="UPF0659 PROTEIN YMR090W"/>
    <property type="match status" value="1"/>
</dbReference>
<evidence type="ECO:0000313" key="2">
    <source>
        <dbReference type="EMBL" id="MFD2758833.1"/>
    </source>
</evidence>
<dbReference type="InterPro" id="IPR016040">
    <property type="entry name" value="NAD(P)-bd_dom"/>
</dbReference>